<evidence type="ECO:0000256" key="2">
    <source>
        <dbReference type="ARBA" id="ARBA00023157"/>
    </source>
</evidence>
<evidence type="ECO:0000313" key="7">
    <source>
        <dbReference type="WBParaSite" id="MBELARI_LOCUS11670"/>
    </source>
</evidence>
<feature type="domain" description="ZP" evidence="5">
    <location>
        <begin position="24"/>
        <end position="281"/>
    </location>
</feature>
<dbReference type="Pfam" id="PF00100">
    <property type="entry name" value="Zona_pellucida"/>
    <property type="match status" value="1"/>
</dbReference>
<dbReference type="PANTHER" id="PTHR22907:SF54">
    <property type="entry name" value="GH04558P"/>
    <property type="match status" value="1"/>
</dbReference>
<reference evidence="7" key="1">
    <citation type="submission" date="2024-02" db="UniProtKB">
        <authorList>
            <consortium name="WormBaseParasite"/>
        </authorList>
    </citation>
    <scope>IDENTIFICATION</scope>
</reference>
<feature type="transmembrane region" description="Helical" evidence="3">
    <location>
        <begin position="350"/>
        <end position="373"/>
    </location>
</feature>
<feature type="chain" id="PRO_5042227093" evidence="4">
    <location>
        <begin position="17"/>
        <end position="437"/>
    </location>
</feature>
<dbReference type="PANTHER" id="PTHR22907">
    <property type="entry name" value="GH04558P"/>
    <property type="match status" value="1"/>
</dbReference>
<keyword evidence="3" id="KW-0812">Transmembrane</keyword>
<dbReference type="InterPro" id="IPR042235">
    <property type="entry name" value="ZP-C_dom"/>
</dbReference>
<proteinExistence type="predicted"/>
<accession>A0AAF3ECI3</accession>
<dbReference type="InterPro" id="IPR055355">
    <property type="entry name" value="ZP-C"/>
</dbReference>
<keyword evidence="3" id="KW-1133">Transmembrane helix</keyword>
<organism evidence="6 7">
    <name type="scientific">Mesorhabditis belari</name>
    <dbReference type="NCBI Taxonomy" id="2138241"/>
    <lineage>
        <taxon>Eukaryota</taxon>
        <taxon>Metazoa</taxon>
        <taxon>Ecdysozoa</taxon>
        <taxon>Nematoda</taxon>
        <taxon>Chromadorea</taxon>
        <taxon>Rhabditida</taxon>
        <taxon>Rhabditina</taxon>
        <taxon>Rhabditomorpha</taxon>
        <taxon>Rhabditoidea</taxon>
        <taxon>Rhabditidae</taxon>
        <taxon>Mesorhabditinae</taxon>
        <taxon>Mesorhabditis</taxon>
    </lineage>
</organism>
<keyword evidence="2" id="KW-1015">Disulfide bond</keyword>
<keyword evidence="3" id="KW-0472">Membrane</keyword>
<evidence type="ECO:0000256" key="4">
    <source>
        <dbReference type="SAM" id="SignalP"/>
    </source>
</evidence>
<name>A0AAF3ECI3_9BILA</name>
<sequence length="437" mass="49046">MLLIFLLLLSFESVGGKGFVEEVTCNNDSLTIFLNQSDPDLTRWIMEPSAQPIIYVYDHINMRSCNSKIKNETTSLNWYFRIPYGPECNVNLVDLEPNHRSAETTVVIEDLNSRNSQRINHVYCLYQKVTAALNINDVTSGNKQVESTGGIPKAKVEMLFRGHGGHPLRAAKLGDIVEFYVALSPDGAYRGISPKECRFADREDTESPDAKHFTFVNDGCPVEGTGEVIDALQNVNQEVYFSKFKTFRFGEQTTVFAHCTVQVCMDPEECYSPCYKKIQNSTLTAERLRKYRHKRSTGEHYDKSGELHLINRITVLDAGHLKEIAALNEKNDNDGSSECKMVPYSANSTMLTVIAILTVFSLSLMTIIIFMYYKKRKSEKDSFDLYASTGYATAASWGSTSVGHVNAALATPYPIDAFSVRNHPYVHHLGDGDGTFR</sequence>
<keyword evidence="6" id="KW-1185">Reference proteome</keyword>
<dbReference type="Gene3D" id="2.60.40.4100">
    <property type="entry name" value="Zona pellucida, ZP-C domain"/>
    <property type="match status" value="1"/>
</dbReference>
<evidence type="ECO:0000256" key="3">
    <source>
        <dbReference type="SAM" id="Phobius"/>
    </source>
</evidence>
<dbReference type="AlphaFoldDB" id="A0AAF3ECI3"/>
<evidence type="ECO:0000313" key="6">
    <source>
        <dbReference type="Proteomes" id="UP000887575"/>
    </source>
</evidence>
<feature type="signal peptide" evidence="4">
    <location>
        <begin position="1"/>
        <end position="16"/>
    </location>
</feature>
<dbReference type="PROSITE" id="PS51034">
    <property type="entry name" value="ZP_2"/>
    <property type="match status" value="1"/>
</dbReference>
<dbReference type="InterPro" id="IPR051962">
    <property type="entry name" value="Cuticlin"/>
</dbReference>
<dbReference type="SMART" id="SM00241">
    <property type="entry name" value="ZP"/>
    <property type="match status" value="1"/>
</dbReference>
<dbReference type="Proteomes" id="UP000887575">
    <property type="component" value="Unassembled WGS sequence"/>
</dbReference>
<evidence type="ECO:0000256" key="1">
    <source>
        <dbReference type="ARBA" id="ARBA00022729"/>
    </source>
</evidence>
<dbReference type="WBParaSite" id="MBELARI_LOCUS11670">
    <property type="protein sequence ID" value="MBELARI_LOCUS11670"/>
    <property type="gene ID" value="MBELARI_LOCUS11670"/>
</dbReference>
<evidence type="ECO:0000259" key="5">
    <source>
        <dbReference type="PROSITE" id="PS51034"/>
    </source>
</evidence>
<protein>
    <submittedName>
        <fullName evidence="7">ZP domain-containing protein</fullName>
    </submittedName>
</protein>
<keyword evidence="1 4" id="KW-0732">Signal</keyword>
<dbReference type="InterPro" id="IPR001507">
    <property type="entry name" value="ZP_dom"/>
</dbReference>